<evidence type="ECO:0000259" key="1">
    <source>
        <dbReference type="PROSITE" id="PS51159"/>
    </source>
</evidence>
<dbReference type="GO" id="GO:0008157">
    <property type="term" value="F:protein phosphatase 1 binding"/>
    <property type="evidence" value="ECO:0007669"/>
    <property type="project" value="TreeGrafter"/>
</dbReference>
<reference evidence="2" key="1">
    <citation type="submission" date="2023-03" db="EMBL/GenBank/DDBJ databases">
        <authorList>
            <person name="Steffen K."/>
            <person name="Cardenas P."/>
        </authorList>
    </citation>
    <scope>NUCLEOTIDE SEQUENCE</scope>
</reference>
<evidence type="ECO:0000313" key="2">
    <source>
        <dbReference type="EMBL" id="CAI8022986.1"/>
    </source>
</evidence>
<dbReference type="AlphaFoldDB" id="A0AA35S6T2"/>
<dbReference type="InterPro" id="IPR038175">
    <property type="entry name" value="CBM21_dom_sf"/>
</dbReference>
<dbReference type="Proteomes" id="UP001174909">
    <property type="component" value="Unassembled WGS sequence"/>
</dbReference>
<sequence>MAELFGENSSTKVELDETNVLELVAVQKVLVVRHGFDEEKNAVVGTVRVANSSYEKNVQVRYTFDEWNTPCRDLNLIWEGSVGENKTTDRFGLIIPLPSLQWRGCVEFAIKCEVNGQIYWDNNHKKNYKETITRRDVANPV</sequence>
<proteinExistence type="predicted"/>
<dbReference type="EMBL" id="CASHTH010001987">
    <property type="protein sequence ID" value="CAI8022986.1"/>
    <property type="molecule type" value="Genomic_DNA"/>
</dbReference>
<dbReference type="InterPro" id="IPR005036">
    <property type="entry name" value="CBM21_dom"/>
</dbReference>
<protein>
    <submittedName>
        <fullName evidence="2">Protein phosphatase 1 regulatory subunit 3C</fullName>
    </submittedName>
</protein>
<feature type="domain" description="CBM21" evidence="1">
    <location>
        <begin position="22"/>
        <end position="131"/>
    </location>
</feature>
<keyword evidence="3" id="KW-1185">Reference proteome</keyword>
<name>A0AA35S6T2_GEOBA</name>
<organism evidence="2 3">
    <name type="scientific">Geodia barretti</name>
    <name type="common">Barrett's horny sponge</name>
    <dbReference type="NCBI Taxonomy" id="519541"/>
    <lineage>
        <taxon>Eukaryota</taxon>
        <taxon>Metazoa</taxon>
        <taxon>Porifera</taxon>
        <taxon>Demospongiae</taxon>
        <taxon>Heteroscleromorpha</taxon>
        <taxon>Tetractinellida</taxon>
        <taxon>Astrophorina</taxon>
        <taxon>Geodiidae</taxon>
        <taxon>Geodia</taxon>
    </lineage>
</organism>
<comment type="caution">
    <text evidence="2">The sequence shown here is derived from an EMBL/GenBank/DDBJ whole genome shotgun (WGS) entry which is preliminary data.</text>
</comment>
<dbReference type="PANTHER" id="PTHR12307">
    <property type="entry name" value="PROTEIN PHOSPHATASE 1 REGULATORY SUBUNIT"/>
    <property type="match status" value="1"/>
</dbReference>
<evidence type="ECO:0000313" key="3">
    <source>
        <dbReference type="Proteomes" id="UP001174909"/>
    </source>
</evidence>
<dbReference type="PANTHER" id="PTHR12307:SF36">
    <property type="entry name" value="GLYCOGEN-BINDING SUBUNIT 76A"/>
    <property type="match status" value="1"/>
</dbReference>
<dbReference type="InterPro" id="IPR050782">
    <property type="entry name" value="PP1_regulatory_subunit_3"/>
</dbReference>
<dbReference type="Gene3D" id="2.60.40.2440">
    <property type="entry name" value="Carbohydrate binding type-21 domain"/>
    <property type="match status" value="1"/>
</dbReference>
<dbReference type="GO" id="GO:0000164">
    <property type="term" value="C:protein phosphatase type 1 complex"/>
    <property type="evidence" value="ECO:0007669"/>
    <property type="project" value="TreeGrafter"/>
</dbReference>
<dbReference type="PROSITE" id="PS51159">
    <property type="entry name" value="CBM21"/>
    <property type="match status" value="1"/>
</dbReference>
<accession>A0AA35S6T2</accession>
<dbReference type="Pfam" id="PF03370">
    <property type="entry name" value="CBM_21"/>
    <property type="match status" value="1"/>
</dbReference>
<gene>
    <name evidence="2" type="ORF">GBAR_LOCUS13462</name>
</gene>